<evidence type="ECO:0000313" key="14">
    <source>
        <dbReference type="EMBL" id="SCX92366.1"/>
    </source>
</evidence>
<dbReference type="InterPro" id="IPR001075">
    <property type="entry name" value="NIF_FeS_clus_asmbl_NifU_C"/>
</dbReference>
<dbReference type="InterPro" id="IPR007419">
    <property type="entry name" value="BFD-like_2Fe2S-bd_dom"/>
</dbReference>
<feature type="domain" description="BFD-like [2Fe-2S]-binding" evidence="13">
    <location>
        <begin position="132"/>
        <end position="181"/>
    </location>
</feature>
<dbReference type="GO" id="GO:0051537">
    <property type="term" value="F:2 iron, 2 sulfur cluster binding"/>
    <property type="evidence" value="ECO:0007669"/>
    <property type="project" value="UniProtKB-KW"/>
</dbReference>
<dbReference type="PANTHER" id="PTHR10093">
    <property type="entry name" value="IRON-SULFUR CLUSTER ASSEMBLY ENZYME NIFU HOMOLOG"/>
    <property type="match status" value="1"/>
</dbReference>
<dbReference type="InterPro" id="IPR002871">
    <property type="entry name" value="NIF_FeS_clus_asmbl_NifU_N"/>
</dbReference>
<dbReference type="InterPro" id="IPR034904">
    <property type="entry name" value="FSCA_dom_sf"/>
</dbReference>
<dbReference type="CDD" id="cd19947">
    <property type="entry name" value="NifU_Fer2_BFD-like"/>
    <property type="match status" value="1"/>
</dbReference>
<evidence type="ECO:0000256" key="3">
    <source>
        <dbReference type="ARBA" id="ARBA00022714"/>
    </source>
</evidence>
<keyword evidence="3 10" id="KW-0001">2Fe-2S</keyword>
<dbReference type="STRING" id="419481.SAMN05216233_102141"/>
<feature type="binding site" evidence="10">
    <location>
        <position position="169"/>
    </location>
    <ligand>
        <name>[2Fe-2S] cluster</name>
        <dbReference type="ChEBI" id="CHEBI:190135"/>
    </ligand>
</feature>
<evidence type="ECO:0000256" key="2">
    <source>
        <dbReference type="ARBA" id="ARBA00015278"/>
    </source>
</evidence>
<evidence type="ECO:0000313" key="15">
    <source>
        <dbReference type="Proteomes" id="UP000198870"/>
    </source>
</evidence>
<evidence type="ECO:0000256" key="7">
    <source>
        <dbReference type="ARBA" id="ARBA00023231"/>
    </source>
</evidence>
<evidence type="ECO:0000256" key="10">
    <source>
        <dbReference type="PIRSR" id="PIRSR000375-1"/>
    </source>
</evidence>
<accession>A0A1G5BQJ7</accession>
<dbReference type="GO" id="GO:0005506">
    <property type="term" value="F:iron ion binding"/>
    <property type="evidence" value="ECO:0007669"/>
    <property type="project" value="InterPro"/>
</dbReference>
<proteinExistence type="inferred from homology"/>
<dbReference type="Gene3D" id="3.90.1010.10">
    <property type="match status" value="1"/>
</dbReference>
<dbReference type="EMBL" id="FMUX01000002">
    <property type="protein sequence ID" value="SCX92366.1"/>
    <property type="molecule type" value="Genomic_DNA"/>
</dbReference>
<organism evidence="14 15">
    <name type="scientific">Desulfoluna spongiiphila</name>
    <dbReference type="NCBI Taxonomy" id="419481"/>
    <lineage>
        <taxon>Bacteria</taxon>
        <taxon>Pseudomonadati</taxon>
        <taxon>Thermodesulfobacteriota</taxon>
        <taxon>Desulfobacteria</taxon>
        <taxon>Desulfobacterales</taxon>
        <taxon>Desulfolunaceae</taxon>
        <taxon>Desulfoluna</taxon>
    </lineage>
</organism>
<keyword evidence="7 9" id="KW-0535">Nitrogen fixation</keyword>
<dbReference type="NCBIfam" id="TIGR02000">
    <property type="entry name" value="NifU_proper"/>
    <property type="match status" value="1"/>
</dbReference>
<keyword evidence="4 10" id="KW-0479">Metal-binding</keyword>
<dbReference type="SUPFAM" id="SSF117916">
    <property type="entry name" value="Fe-S cluster assembly (FSCA) domain-like"/>
    <property type="match status" value="1"/>
</dbReference>
<comment type="cofactor">
    <cofactor evidence="8">
        <name>[2Fe-2S] cluster</name>
        <dbReference type="ChEBI" id="CHEBI:190135"/>
    </cofactor>
</comment>
<comment type="cofactor">
    <cofactor evidence="10">
        <name>[2Fe-2S] cluster</name>
        <dbReference type="ChEBI" id="CHEBI:190135"/>
    </cofactor>
    <text evidence="10">Binds 1 [2Fe-2S] cluster per subunit.</text>
</comment>
<evidence type="ECO:0000259" key="11">
    <source>
        <dbReference type="Pfam" id="PF01106"/>
    </source>
</evidence>
<comment type="cofactor">
    <cofactor evidence="10">
        <name>Fe cation</name>
        <dbReference type="ChEBI" id="CHEBI:24875"/>
    </cofactor>
    <text evidence="10">Binds 1 Fe cation per subunit.</text>
</comment>
<protein>
    <recommendedName>
        <fullName evidence="2 9">Nitrogen fixation protein NifU</fullName>
    </recommendedName>
</protein>
<feature type="binding site" evidence="10">
    <location>
        <position position="105"/>
    </location>
    <ligand>
        <name>Fe cation</name>
        <dbReference type="ChEBI" id="CHEBI:24875"/>
    </ligand>
</feature>
<name>A0A1G5BQJ7_9BACT</name>
<comment type="similarity">
    <text evidence="1 9">Belongs to the NifU family.</text>
</comment>
<dbReference type="AlphaFoldDB" id="A0A1G5BQJ7"/>
<feature type="domain" description="NIF system FeS cluster assembly NifU C-terminal" evidence="11">
    <location>
        <begin position="206"/>
        <end position="271"/>
    </location>
</feature>
<comment type="function">
    <text evidence="9">May be involved in the formation or repair of [Fe-S] clusters present in iron-sulfur proteins.</text>
</comment>
<evidence type="ECO:0000256" key="8">
    <source>
        <dbReference type="ARBA" id="ARBA00034078"/>
    </source>
</evidence>
<sequence length="275" mass="30043">MWDYTEKVREHFLNPRNVGVIENASGVGEVGSLSCGDALKLTIRVGENDIIEDAKFQTFGCASAIASSSALTEMVKGLTLDEATKITNDDIAEFLGGLPKEKIHCSVMGRDGLERAIADYRGEVVKETQGNVVCECFGVTDLEIERAVKEDGLTTIDQVINHLKAGGGCGKCHDDIEAIIHKVKGDAPMEIIKPVRMSNMQKIKLIESTLEREIKPTLQKDRGDIELVDVVGDKVYVRLQGSCASCSKSQVTLKNHVEAKLRELVTSELVVEEVK</sequence>
<dbReference type="Pfam" id="PF01592">
    <property type="entry name" value="NifU_N"/>
    <property type="match status" value="1"/>
</dbReference>
<dbReference type="CDD" id="cd06664">
    <property type="entry name" value="IscU_like"/>
    <property type="match status" value="1"/>
</dbReference>
<evidence type="ECO:0000256" key="5">
    <source>
        <dbReference type="ARBA" id="ARBA00023004"/>
    </source>
</evidence>
<dbReference type="GO" id="GO:0016226">
    <property type="term" value="P:iron-sulfur cluster assembly"/>
    <property type="evidence" value="ECO:0007669"/>
    <property type="project" value="InterPro"/>
</dbReference>
<evidence type="ECO:0000256" key="9">
    <source>
        <dbReference type="PIRNR" id="PIRNR000375"/>
    </source>
</evidence>
<feature type="domain" description="NIF system FeS cluster assembly NifU N-terminal" evidence="12">
    <location>
        <begin position="4"/>
        <end position="124"/>
    </location>
</feature>
<feature type="binding site" evidence="10">
    <location>
        <position position="172"/>
    </location>
    <ligand>
        <name>[2Fe-2S] cluster</name>
        <dbReference type="ChEBI" id="CHEBI:190135"/>
    </ligand>
</feature>
<dbReference type="Pfam" id="PF01106">
    <property type="entry name" value="NifU"/>
    <property type="match status" value="1"/>
</dbReference>
<feature type="binding site" evidence="10">
    <location>
        <position position="134"/>
    </location>
    <ligand>
        <name>[2Fe-2S] cluster</name>
        <dbReference type="ChEBI" id="CHEBI:190135"/>
    </ligand>
</feature>
<dbReference type="InterPro" id="IPR016217">
    <property type="entry name" value="N_fixation_NifU"/>
</dbReference>
<dbReference type="OrthoDB" id="9808097at2"/>
<dbReference type="RefSeq" id="WP_092208453.1">
    <property type="nucleotide sequence ID" value="NZ_FMUX01000002.1"/>
</dbReference>
<evidence type="ECO:0000259" key="12">
    <source>
        <dbReference type="Pfam" id="PF01592"/>
    </source>
</evidence>
<feature type="binding site" evidence="10">
    <location>
        <position position="136"/>
    </location>
    <ligand>
        <name>[2Fe-2S] cluster</name>
        <dbReference type="ChEBI" id="CHEBI:190135"/>
    </ligand>
</feature>
<dbReference type="Pfam" id="PF04324">
    <property type="entry name" value="Fer2_BFD"/>
    <property type="match status" value="1"/>
</dbReference>
<evidence type="ECO:0000259" key="13">
    <source>
        <dbReference type="Pfam" id="PF04324"/>
    </source>
</evidence>
<keyword evidence="5 10" id="KW-0408">Iron</keyword>
<dbReference type="Gene3D" id="3.30.300.130">
    <property type="entry name" value="Fe-S cluster assembly (FSCA)"/>
    <property type="match status" value="1"/>
</dbReference>
<dbReference type="InterPro" id="IPR041854">
    <property type="entry name" value="BFD-like_2Fe2S-bd_dom_sf"/>
</dbReference>
<dbReference type="Gene3D" id="1.10.10.1100">
    <property type="entry name" value="BFD-like [2Fe-2S]-binding domain"/>
    <property type="match status" value="1"/>
</dbReference>
<dbReference type="Proteomes" id="UP000198870">
    <property type="component" value="Unassembled WGS sequence"/>
</dbReference>
<evidence type="ECO:0000256" key="4">
    <source>
        <dbReference type="ARBA" id="ARBA00022723"/>
    </source>
</evidence>
<reference evidence="14 15" key="1">
    <citation type="submission" date="2016-10" db="EMBL/GenBank/DDBJ databases">
        <authorList>
            <person name="de Groot N.N."/>
        </authorList>
    </citation>
    <scope>NUCLEOTIDE SEQUENCE [LARGE SCALE GENOMIC DNA]</scope>
    <source>
        <strain evidence="14 15">AA1</strain>
    </source>
</reference>
<keyword evidence="6 10" id="KW-0411">Iron-sulfur</keyword>
<dbReference type="PIRSF" id="PIRSF000375">
    <property type="entry name" value="NifU"/>
    <property type="match status" value="1"/>
</dbReference>
<evidence type="ECO:0000256" key="1">
    <source>
        <dbReference type="ARBA" id="ARBA00006420"/>
    </source>
</evidence>
<evidence type="ECO:0000256" key="6">
    <source>
        <dbReference type="ARBA" id="ARBA00023014"/>
    </source>
</evidence>
<dbReference type="InterPro" id="IPR010238">
    <property type="entry name" value="NIF_FeS_clus_asmbl_NifU"/>
</dbReference>
<keyword evidence="15" id="KW-1185">Reference proteome</keyword>
<feature type="binding site" evidence="10">
    <location>
        <position position="35"/>
    </location>
    <ligand>
        <name>Fe cation</name>
        <dbReference type="ChEBI" id="CHEBI:24875"/>
    </ligand>
</feature>
<dbReference type="SUPFAM" id="SSF82649">
    <property type="entry name" value="SufE/NifU"/>
    <property type="match status" value="1"/>
</dbReference>
<gene>
    <name evidence="14" type="ORF">SAMN05216233_102141</name>
</gene>
<feature type="binding site" evidence="10">
    <location>
        <position position="61"/>
    </location>
    <ligand>
        <name>Fe cation</name>
        <dbReference type="ChEBI" id="CHEBI:24875"/>
    </ligand>
</feature>